<keyword evidence="3" id="KW-1185">Reference proteome</keyword>
<evidence type="ECO:0000256" key="1">
    <source>
        <dbReference type="SAM" id="MobiDB-lite"/>
    </source>
</evidence>
<dbReference type="RefSeq" id="WP_190577278.1">
    <property type="nucleotide sequence ID" value="NZ_CAWPQU010000067.1"/>
</dbReference>
<sequence length="383" mass="43948">MKKQKVDKKKNPKAKTSKVKTPKVMPDVSEYIQLYKEKHYAIREIAQHFQVAISTVYNAMVASGFNEFRPKNARMNHTRMSKEEQAIALYQSGLTRTAVVQKLNIGAKTLNQVLEKHGIPIRRGIDLVTSANRAAQFHKAYNDYHLTLRETAELFGVSHPIIVRELKRNGYPIRQTVDSKNRPTFKLKHKLGGIAGLPTPKLTPKQKERRQILMRIRQRREDQQKLKRLKNYGRAQEYWQLVNEGGINFEEVGKIYGLSGKTIERVIVQAGIDISSIAQREKAAALKEEQAIAQKYWELYSKPMSLDEVGAIFGLSDSTIRGMLIKHGYEIRKRGRIENSDRNKPKPREKKPKKNSLEAFIPVENIEATEQALDILILNTKVK</sequence>
<reference evidence="2 3" key="1">
    <citation type="journal article" date="2020" name="ISME J.">
        <title>Comparative genomics reveals insights into cyanobacterial evolution and habitat adaptation.</title>
        <authorList>
            <person name="Chen M.Y."/>
            <person name="Teng W.K."/>
            <person name="Zhao L."/>
            <person name="Hu C.X."/>
            <person name="Zhou Y.K."/>
            <person name="Han B.P."/>
            <person name="Song L.R."/>
            <person name="Shu W.S."/>
        </authorList>
    </citation>
    <scope>NUCLEOTIDE SEQUENCE [LARGE SCALE GENOMIC DNA]</scope>
    <source>
        <strain evidence="2 3">FACHB-1050</strain>
    </source>
</reference>
<dbReference type="Proteomes" id="UP000618445">
    <property type="component" value="Unassembled WGS sequence"/>
</dbReference>
<evidence type="ECO:0000313" key="3">
    <source>
        <dbReference type="Proteomes" id="UP000618445"/>
    </source>
</evidence>
<feature type="compositionally biased region" description="Basic residues" evidence="1">
    <location>
        <begin position="1"/>
        <end position="21"/>
    </location>
</feature>
<gene>
    <name evidence="2" type="ORF">H6G05_06275</name>
</gene>
<name>A0ABR8C6R3_9CYAN</name>
<protein>
    <submittedName>
        <fullName evidence="2">Uncharacterized protein</fullName>
    </submittedName>
</protein>
<organism evidence="2 3">
    <name type="scientific">Phormidium tenue FACHB-1050</name>
    <dbReference type="NCBI Taxonomy" id="2692857"/>
    <lineage>
        <taxon>Bacteria</taxon>
        <taxon>Bacillati</taxon>
        <taxon>Cyanobacteriota</taxon>
        <taxon>Cyanophyceae</taxon>
        <taxon>Oscillatoriophycideae</taxon>
        <taxon>Oscillatoriales</taxon>
        <taxon>Oscillatoriaceae</taxon>
        <taxon>Phormidium</taxon>
    </lineage>
</organism>
<evidence type="ECO:0000313" key="2">
    <source>
        <dbReference type="EMBL" id="MBD2316452.1"/>
    </source>
</evidence>
<dbReference type="Gene3D" id="1.10.10.60">
    <property type="entry name" value="Homeodomain-like"/>
    <property type="match status" value="1"/>
</dbReference>
<dbReference type="EMBL" id="JACJQY010000007">
    <property type="protein sequence ID" value="MBD2316452.1"/>
    <property type="molecule type" value="Genomic_DNA"/>
</dbReference>
<comment type="caution">
    <text evidence="2">The sequence shown here is derived from an EMBL/GenBank/DDBJ whole genome shotgun (WGS) entry which is preliminary data.</text>
</comment>
<feature type="region of interest" description="Disordered" evidence="1">
    <location>
        <begin position="335"/>
        <end position="355"/>
    </location>
</feature>
<proteinExistence type="predicted"/>
<feature type="region of interest" description="Disordered" evidence="1">
    <location>
        <begin position="1"/>
        <end position="22"/>
    </location>
</feature>
<accession>A0ABR8C6R3</accession>
<feature type="compositionally biased region" description="Basic and acidic residues" evidence="1">
    <location>
        <begin position="335"/>
        <end position="346"/>
    </location>
</feature>